<evidence type="ECO:0000313" key="2">
    <source>
        <dbReference type="Proteomes" id="UP000521943"/>
    </source>
</evidence>
<gene>
    <name evidence="1" type="ORF">DFP72DRAFT_862066</name>
</gene>
<dbReference type="Proteomes" id="UP000521943">
    <property type="component" value="Unassembled WGS sequence"/>
</dbReference>
<evidence type="ECO:0000313" key="1">
    <source>
        <dbReference type="EMBL" id="KAF6741510.1"/>
    </source>
</evidence>
<proteinExistence type="predicted"/>
<reference evidence="1 2" key="1">
    <citation type="submission" date="2020-07" db="EMBL/GenBank/DDBJ databases">
        <title>Comparative genomics of pyrophilous fungi reveals a link between fire events and developmental genes.</title>
        <authorList>
            <consortium name="DOE Joint Genome Institute"/>
            <person name="Steindorff A.S."/>
            <person name="Carver A."/>
            <person name="Calhoun S."/>
            <person name="Stillman K."/>
            <person name="Liu H."/>
            <person name="Lipzen A."/>
            <person name="Pangilinan J."/>
            <person name="Labutti K."/>
            <person name="Bruns T.D."/>
            <person name="Grigoriev I.V."/>
        </authorList>
    </citation>
    <scope>NUCLEOTIDE SEQUENCE [LARGE SCALE GENOMIC DNA]</scope>
    <source>
        <strain evidence="1 2">CBS 144469</strain>
    </source>
</reference>
<accession>A0A8H6H6T1</accession>
<dbReference type="AlphaFoldDB" id="A0A8H6H6T1"/>
<comment type="caution">
    <text evidence="1">The sequence shown here is derived from an EMBL/GenBank/DDBJ whole genome shotgun (WGS) entry which is preliminary data.</text>
</comment>
<keyword evidence="2" id="KW-1185">Reference proteome</keyword>
<dbReference type="EMBL" id="JACGCI010000238">
    <property type="protein sequence ID" value="KAF6741510.1"/>
    <property type="molecule type" value="Genomic_DNA"/>
</dbReference>
<sequence>MLEVGSSPSIHTAASALVNQIFSSSKQLGANDEIDSRFDPAISTLLQRAPTPAELIARLNQQKQTASLATKIEYDEYSDLFRRAWRNIPSFKSLTEGTRDDTEGEELEALLNSFQLILPYGDGGHASFAKQVQILPHIDVVCEVVYPRSYAAELISVC</sequence>
<protein>
    <submittedName>
        <fullName evidence="1">Uncharacterized protein</fullName>
    </submittedName>
</protein>
<organism evidence="1 2">
    <name type="scientific">Ephemerocybe angulata</name>
    <dbReference type="NCBI Taxonomy" id="980116"/>
    <lineage>
        <taxon>Eukaryota</taxon>
        <taxon>Fungi</taxon>
        <taxon>Dikarya</taxon>
        <taxon>Basidiomycota</taxon>
        <taxon>Agaricomycotina</taxon>
        <taxon>Agaricomycetes</taxon>
        <taxon>Agaricomycetidae</taxon>
        <taxon>Agaricales</taxon>
        <taxon>Agaricineae</taxon>
        <taxon>Psathyrellaceae</taxon>
        <taxon>Ephemerocybe</taxon>
    </lineage>
</organism>
<name>A0A8H6H6T1_9AGAR</name>